<dbReference type="EMBL" id="CP036259">
    <property type="protein sequence ID" value="QDR82606.1"/>
    <property type="molecule type" value="Genomic_DNA"/>
</dbReference>
<evidence type="ECO:0000256" key="10">
    <source>
        <dbReference type="SAM" id="Phobius"/>
    </source>
</evidence>
<dbReference type="KEGG" id="sted:SPTER_40340"/>
<dbReference type="GO" id="GO:0042941">
    <property type="term" value="P:D-alanine transmembrane transport"/>
    <property type="evidence" value="ECO:0007669"/>
    <property type="project" value="TreeGrafter"/>
</dbReference>
<comment type="subcellular location">
    <subcellularLocation>
        <location evidence="1">Cell membrane</location>
        <topology evidence="1">Multi-pass membrane protein</topology>
    </subcellularLocation>
</comment>
<evidence type="ECO:0000313" key="12">
    <source>
        <dbReference type="Proteomes" id="UP000320776"/>
    </source>
</evidence>
<proteinExistence type="inferred from homology"/>
<feature type="transmembrane region" description="Helical" evidence="10">
    <location>
        <begin position="12"/>
        <end position="33"/>
    </location>
</feature>
<dbReference type="InterPro" id="IPR001851">
    <property type="entry name" value="ABC_transp_permease"/>
</dbReference>
<protein>
    <submittedName>
        <fullName evidence="11">High-affinity branched-chain amino acid transport system permease protein LivH</fullName>
    </submittedName>
</protein>
<evidence type="ECO:0000256" key="3">
    <source>
        <dbReference type="ARBA" id="ARBA00022475"/>
    </source>
</evidence>
<feature type="transmembrane region" description="Helical" evidence="10">
    <location>
        <begin position="63"/>
        <end position="81"/>
    </location>
</feature>
<feature type="transmembrane region" description="Helical" evidence="10">
    <location>
        <begin position="93"/>
        <end position="114"/>
    </location>
</feature>
<evidence type="ECO:0000256" key="7">
    <source>
        <dbReference type="ARBA" id="ARBA00022989"/>
    </source>
</evidence>
<evidence type="ECO:0000256" key="6">
    <source>
        <dbReference type="ARBA" id="ARBA00022970"/>
    </source>
</evidence>
<sequence length="293" mass="30737">MFLQQVVNGLTLGSTYAVIALGYTLIFGVLNIVNMAHGEIFMIGAFVGLMLVTKFNFGIVGALAGAMIIGAVLGYLLERVALRPLRRKEVSHLAPLISTIGVSIFLESVALKVFGPQAQSFPTMYAGQLLDLGIFKISFIQLIILAISFGLMFVLRFWLAKTKAGKSIRATAENIETAGLLGVDTRRVIVMTVMLASGLGAVAGVLVGLAFNAVEPTMGITMGFKGLAVLILGGLGNITGAMVGGLLLGIAEVFSVAYGDSSYRDAVAFGLIMILLFVRPQGLFGGSTPQGGR</sequence>
<evidence type="ECO:0000313" key="11">
    <source>
        <dbReference type="EMBL" id="QDR82606.1"/>
    </source>
</evidence>
<keyword evidence="4" id="KW-0997">Cell inner membrane</keyword>
<feature type="transmembrane region" description="Helical" evidence="10">
    <location>
        <begin position="188"/>
        <end position="214"/>
    </location>
</feature>
<evidence type="ECO:0000256" key="2">
    <source>
        <dbReference type="ARBA" id="ARBA00022448"/>
    </source>
</evidence>
<evidence type="ECO:0000256" key="1">
    <source>
        <dbReference type="ARBA" id="ARBA00004651"/>
    </source>
</evidence>
<keyword evidence="6" id="KW-0029">Amino-acid transport</keyword>
<dbReference type="AlphaFoldDB" id="A0A517DZC9"/>
<dbReference type="GO" id="GO:0015190">
    <property type="term" value="F:L-leucine transmembrane transporter activity"/>
    <property type="evidence" value="ECO:0007669"/>
    <property type="project" value="TreeGrafter"/>
</dbReference>
<dbReference type="GO" id="GO:0015188">
    <property type="term" value="F:L-isoleucine transmembrane transporter activity"/>
    <property type="evidence" value="ECO:0007669"/>
    <property type="project" value="TreeGrafter"/>
</dbReference>
<evidence type="ECO:0000256" key="4">
    <source>
        <dbReference type="ARBA" id="ARBA00022519"/>
    </source>
</evidence>
<keyword evidence="8 10" id="KW-0472">Membrane</keyword>
<feature type="transmembrane region" description="Helical" evidence="10">
    <location>
        <begin position="226"/>
        <end position="254"/>
    </location>
</feature>
<dbReference type="PANTHER" id="PTHR11795">
    <property type="entry name" value="BRANCHED-CHAIN AMINO ACID TRANSPORT SYSTEM PERMEASE PROTEIN LIVH"/>
    <property type="match status" value="1"/>
</dbReference>
<feature type="transmembrane region" description="Helical" evidence="10">
    <location>
        <begin position="134"/>
        <end position="159"/>
    </location>
</feature>
<keyword evidence="2" id="KW-0813">Transport</keyword>
<dbReference type="Proteomes" id="UP000320776">
    <property type="component" value="Chromosome"/>
</dbReference>
<evidence type="ECO:0000256" key="8">
    <source>
        <dbReference type="ARBA" id="ARBA00023136"/>
    </source>
</evidence>
<feature type="transmembrane region" description="Helical" evidence="10">
    <location>
        <begin position="266"/>
        <end position="284"/>
    </location>
</feature>
<keyword evidence="5 10" id="KW-0812">Transmembrane</keyword>
<dbReference type="Pfam" id="PF02653">
    <property type="entry name" value="BPD_transp_2"/>
    <property type="match status" value="1"/>
</dbReference>
<dbReference type="OrthoDB" id="9807115at2"/>
<reference evidence="11 12" key="1">
    <citation type="submission" date="2019-02" db="EMBL/GenBank/DDBJ databases">
        <title>Closed genome of Sporomusa termitida DSM 4440.</title>
        <authorList>
            <person name="Poehlein A."/>
            <person name="Daniel R."/>
        </authorList>
    </citation>
    <scope>NUCLEOTIDE SEQUENCE [LARGE SCALE GENOMIC DNA]</scope>
    <source>
        <strain evidence="11 12">DSM 4440</strain>
    </source>
</reference>
<comment type="similarity">
    <text evidence="9">Belongs to the binding-protein-dependent transport system permease family. LivHM subfamily.</text>
</comment>
<dbReference type="RefSeq" id="WP_144351980.1">
    <property type="nucleotide sequence ID" value="NZ_CP036259.1"/>
</dbReference>
<dbReference type="GO" id="GO:1903806">
    <property type="term" value="P:L-isoleucine import across plasma membrane"/>
    <property type="evidence" value="ECO:0007669"/>
    <property type="project" value="TreeGrafter"/>
</dbReference>
<name>A0A517DZC9_9FIRM</name>
<keyword evidence="7 10" id="KW-1133">Transmembrane helix</keyword>
<evidence type="ECO:0000256" key="9">
    <source>
        <dbReference type="ARBA" id="ARBA00037998"/>
    </source>
</evidence>
<gene>
    <name evidence="11" type="primary">livH_5</name>
    <name evidence="11" type="ORF">SPTER_40340</name>
</gene>
<dbReference type="CDD" id="cd06582">
    <property type="entry name" value="TM_PBP1_LivH_like"/>
    <property type="match status" value="1"/>
</dbReference>
<dbReference type="GO" id="GO:0015192">
    <property type="term" value="F:L-phenylalanine transmembrane transporter activity"/>
    <property type="evidence" value="ECO:0007669"/>
    <property type="project" value="TreeGrafter"/>
</dbReference>
<dbReference type="GO" id="GO:0005886">
    <property type="term" value="C:plasma membrane"/>
    <property type="evidence" value="ECO:0007669"/>
    <property type="project" value="UniProtKB-SubCell"/>
</dbReference>
<keyword evidence="12" id="KW-1185">Reference proteome</keyword>
<dbReference type="GO" id="GO:0015808">
    <property type="term" value="P:L-alanine transport"/>
    <property type="evidence" value="ECO:0007669"/>
    <property type="project" value="TreeGrafter"/>
</dbReference>
<dbReference type="PANTHER" id="PTHR11795:SF371">
    <property type="entry name" value="HIGH-AFFINITY BRANCHED-CHAIN AMINO ACID TRANSPORT SYSTEM PERMEASE PROTEIN LIVH"/>
    <property type="match status" value="1"/>
</dbReference>
<keyword evidence="3" id="KW-1003">Cell membrane</keyword>
<organism evidence="11 12">
    <name type="scientific">Sporomusa termitida</name>
    <dbReference type="NCBI Taxonomy" id="2377"/>
    <lineage>
        <taxon>Bacteria</taxon>
        <taxon>Bacillati</taxon>
        <taxon>Bacillota</taxon>
        <taxon>Negativicutes</taxon>
        <taxon>Selenomonadales</taxon>
        <taxon>Sporomusaceae</taxon>
        <taxon>Sporomusa</taxon>
    </lineage>
</organism>
<accession>A0A517DZC9</accession>
<dbReference type="InterPro" id="IPR052157">
    <property type="entry name" value="BCAA_transport_permease"/>
</dbReference>
<evidence type="ECO:0000256" key="5">
    <source>
        <dbReference type="ARBA" id="ARBA00022692"/>
    </source>
</evidence>
<dbReference type="GO" id="GO:0005304">
    <property type="term" value="F:L-valine transmembrane transporter activity"/>
    <property type="evidence" value="ECO:0007669"/>
    <property type="project" value="TreeGrafter"/>
</dbReference>